<organism evidence="1 2">
    <name type="scientific">Melastoma candidum</name>
    <dbReference type="NCBI Taxonomy" id="119954"/>
    <lineage>
        <taxon>Eukaryota</taxon>
        <taxon>Viridiplantae</taxon>
        <taxon>Streptophyta</taxon>
        <taxon>Embryophyta</taxon>
        <taxon>Tracheophyta</taxon>
        <taxon>Spermatophyta</taxon>
        <taxon>Magnoliopsida</taxon>
        <taxon>eudicotyledons</taxon>
        <taxon>Gunneridae</taxon>
        <taxon>Pentapetalae</taxon>
        <taxon>rosids</taxon>
        <taxon>malvids</taxon>
        <taxon>Myrtales</taxon>
        <taxon>Melastomataceae</taxon>
        <taxon>Melastomatoideae</taxon>
        <taxon>Melastomateae</taxon>
        <taxon>Melastoma</taxon>
    </lineage>
</organism>
<dbReference type="Proteomes" id="UP001057402">
    <property type="component" value="Chromosome 11"/>
</dbReference>
<gene>
    <name evidence="1" type="ORF">MLD38_035665</name>
</gene>
<keyword evidence="2" id="KW-1185">Reference proteome</keyword>
<protein>
    <submittedName>
        <fullName evidence="1">Uncharacterized protein</fullName>
    </submittedName>
</protein>
<evidence type="ECO:0000313" key="1">
    <source>
        <dbReference type="EMBL" id="KAI4310711.1"/>
    </source>
</evidence>
<evidence type="ECO:0000313" key="2">
    <source>
        <dbReference type="Proteomes" id="UP001057402"/>
    </source>
</evidence>
<name>A0ACB9LH88_9MYRT</name>
<accession>A0ACB9LH88</accession>
<sequence>MGYYWAVGVQAIRGRLSKEVGERTKEVRREVGGSSATSCRRKRHGEDLVDVLLRLQHSSELNFVITSDVIKIMFTAVIDFSQELFSAGVETSSTTAEWVISELIKNPQLMSKAQAVVRRMLKGRIQETDIQGLNYLKNIVKETLRLHPPIPLMPGEAREECTIRGYRIPQKIRVVMNLSMLGRDPNYWSDPESFKHERFEESGIDIRGGSFEYIPFGSGRRICPGMNFGLRSIELPLV</sequence>
<proteinExistence type="predicted"/>
<comment type="caution">
    <text evidence="1">The sequence shown here is derived from an EMBL/GenBank/DDBJ whole genome shotgun (WGS) entry which is preliminary data.</text>
</comment>
<reference evidence="2" key="1">
    <citation type="journal article" date="2023" name="Front. Plant Sci.">
        <title>Chromosomal-level genome assembly of Melastoma candidum provides insights into trichome evolution.</title>
        <authorList>
            <person name="Zhong Y."/>
            <person name="Wu W."/>
            <person name="Sun C."/>
            <person name="Zou P."/>
            <person name="Liu Y."/>
            <person name="Dai S."/>
            <person name="Zhou R."/>
        </authorList>
    </citation>
    <scope>NUCLEOTIDE SEQUENCE [LARGE SCALE GENOMIC DNA]</scope>
</reference>
<dbReference type="EMBL" id="CM042890">
    <property type="protein sequence ID" value="KAI4310711.1"/>
    <property type="molecule type" value="Genomic_DNA"/>
</dbReference>